<accession>A0A9X4XPT5</accession>
<organism evidence="1 2">
    <name type="scientific">Rhodoplanes serenus</name>
    <dbReference type="NCBI Taxonomy" id="200615"/>
    <lineage>
        <taxon>Bacteria</taxon>
        <taxon>Pseudomonadati</taxon>
        <taxon>Pseudomonadota</taxon>
        <taxon>Alphaproteobacteria</taxon>
        <taxon>Hyphomicrobiales</taxon>
        <taxon>Nitrobacteraceae</taxon>
        <taxon>Rhodoplanes</taxon>
    </lineage>
</organism>
<name>A0A9X4XPT5_9BRAD</name>
<dbReference type="Gene3D" id="3.90.20.10">
    <property type="match status" value="1"/>
</dbReference>
<dbReference type="AlphaFoldDB" id="A0A9X4XPT5"/>
<sequence>MPEPTDMIVPLLREMRDETRRSFADLRADLDRRFEGVDSRFDAVDARLRAIEKIVKAQREAFEGESILGRYAAKEVEERLAPLERKVEALEGKS</sequence>
<dbReference type="Proteomes" id="UP000438991">
    <property type="component" value="Unassembled WGS sequence"/>
</dbReference>
<comment type="caution">
    <text evidence="1">The sequence shown here is derived from an EMBL/GenBank/DDBJ whole genome shotgun (WGS) entry which is preliminary data.</text>
</comment>
<protein>
    <submittedName>
        <fullName evidence="1">Uncharacterized protein</fullName>
    </submittedName>
</protein>
<gene>
    <name evidence="1" type="ORF">GJ689_08765</name>
</gene>
<proteinExistence type="predicted"/>
<reference evidence="1 2" key="1">
    <citation type="submission" date="2019-11" db="EMBL/GenBank/DDBJ databases">
        <title>Whole-genome sequence of Rhodoplanes serenus DSM 18633, type strain.</title>
        <authorList>
            <person name="Kyndt J.A."/>
            <person name="Meyer T.E."/>
        </authorList>
    </citation>
    <scope>NUCLEOTIDE SEQUENCE [LARGE SCALE GENOMIC DNA]</scope>
    <source>
        <strain evidence="1 2">DSM 18633</strain>
    </source>
</reference>
<evidence type="ECO:0000313" key="1">
    <source>
        <dbReference type="EMBL" id="MTW16301.1"/>
    </source>
</evidence>
<dbReference type="RefSeq" id="WP_155479301.1">
    <property type="nucleotide sequence ID" value="NZ_WNKV01000005.1"/>
</dbReference>
<dbReference type="EMBL" id="WNKV01000005">
    <property type="protein sequence ID" value="MTW16301.1"/>
    <property type="molecule type" value="Genomic_DNA"/>
</dbReference>
<evidence type="ECO:0000313" key="2">
    <source>
        <dbReference type="Proteomes" id="UP000438991"/>
    </source>
</evidence>